<dbReference type="GeneID" id="136807274"/>
<dbReference type="SMART" id="SM00389">
    <property type="entry name" value="HOX"/>
    <property type="match status" value="1"/>
</dbReference>
<dbReference type="GO" id="GO:0000981">
    <property type="term" value="F:DNA-binding transcription factor activity, RNA polymerase II-specific"/>
    <property type="evidence" value="ECO:0007669"/>
    <property type="project" value="TreeGrafter"/>
</dbReference>
<dbReference type="GO" id="GO:0045944">
    <property type="term" value="P:positive regulation of transcription by RNA polymerase II"/>
    <property type="evidence" value="ECO:0007669"/>
    <property type="project" value="UniProtKB-ARBA"/>
</dbReference>
<evidence type="ECO:0000256" key="5">
    <source>
        <dbReference type="ARBA" id="ARBA00023155"/>
    </source>
</evidence>
<dbReference type="EnsemblMetazoa" id="CLYHEMT001415.2">
    <property type="protein sequence ID" value="CLYHEMP001415.2"/>
    <property type="gene ID" value="CLYHEMG001415"/>
</dbReference>
<keyword evidence="6 7" id="KW-0539">Nucleus</keyword>
<feature type="compositionally biased region" description="Basic residues" evidence="9">
    <location>
        <begin position="96"/>
        <end position="105"/>
    </location>
</feature>
<keyword evidence="2" id="KW-0217">Developmental protein</keyword>
<dbReference type="CDD" id="cd00086">
    <property type="entry name" value="homeodomain"/>
    <property type="match status" value="1"/>
</dbReference>
<feature type="compositionally biased region" description="Polar residues" evidence="9">
    <location>
        <begin position="132"/>
        <end position="148"/>
    </location>
</feature>
<name>A0A0P0EI06_9CNID</name>
<evidence type="ECO:0000256" key="2">
    <source>
        <dbReference type="ARBA" id="ARBA00022473"/>
    </source>
</evidence>
<dbReference type="AlphaFoldDB" id="A0A0P0EI06"/>
<evidence type="ECO:0000313" key="13">
    <source>
        <dbReference type="Proteomes" id="UP000594262"/>
    </source>
</evidence>
<dbReference type="GO" id="GO:0005634">
    <property type="term" value="C:nucleus"/>
    <property type="evidence" value="ECO:0007669"/>
    <property type="project" value="UniProtKB-SubCell"/>
</dbReference>
<evidence type="ECO:0000256" key="6">
    <source>
        <dbReference type="ARBA" id="ARBA00023242"/>
    </source>
</evidence>
<evidence type="ECO:0000256" key="7">
    <source>
        <dbReference type="PROSITE-ProRule" id="PRU00108"/>
    </source>
</evidence>
<feature type="compositionally biased region" description="Polar residues" evidence="9">
    <location>
        <begin position="217"/>
        <end position="227"/>
    </location>
</feature>
<dbReference type="RefSeq" id="XP_066919981.1">
    <property type="nucleotide sequence ID" value="XM_067063880.1"/>
</dbReference>
<feature type="domain" description="Homeobox" evidence="10">
    <location>
        <begin position="45"/>
        <end position="105"/>
    </location>
</feature>
<dbReference type="PANTHER" id="PTHR45793:SF5">
    <property type="entry name" value="HOMEOTIC PROTEIN OCELLILESS"/>
    <property type="match status" value="1"/>
</dbReference>
<dbReference type="GO" id="GO:0000978">
    <property type="term" value="F:RNA polymerase II cis-regulatory region sequence-specific DNA binding"/>
    <property type="evidence" value="ECO:0007669"/>
    <property type="project" value="TreeGrafter"/>
</dbReference>
<keyword evidence="4 7" id="KW-0238">DNA-binding</keyword>
<feature type="region of interest" description="Disordered" evidence="9">
    <location>
        <begin position="95"/>
        <end position="230"/>
    </location>
</feature>
<dbReference type="InterPro" id="IPR001356">
    <property type="entry name" value="HD"/>
</dbReference>
<proteinExistence type="evidence at transcript level"/>
<keyword evidence="3" id="KW-0524">Neurogenesis</keyword>
<keyword evidence="5 7" id="KW-0371">Homeobox</keyword>
<evidence type="ECO:0000256" key="4">
    <source>
        <dbReference type="ARBA" id="ARBA00023125"/>
    </source>
</evidence>
<feature type="DNA-binding region" description="Homeobox" evidence="7">
    <location>
        <begin position="47"/>
        <end position="106"/>
    </location>
</feature>
<dbReference type="EMBL" id="KT318140">
    <property type="protein sequence ID" value="ALJ33543.1"/>
    <property type="molecule type" value="mRNA"/>
</dbReference>
<dbReference type="FunFam" id="1.10.10.60:FF:000068">
    <property type="entry name" value="Orthodenticle homeobox 1"/>
    <property type="match status" value="1"/>
</dbReference>
<evidence type="ECO:0000256" key="3">
    <source>
        <dbReference type="ARBA" id="ARBA00022902"/>
    </source>
</evidence>
<reference evidence="11" key="1">
    <citation type="submission" date="2015-07" db="EMBL/GenBank/DDBJ databases">
        <title>Wnt signalling and multipotent stem cell formation and differenciation in the hydrozoan Clytia hemisphaerica.</title>
        <authorList>
            <person name="Ruggiero A."/>
            <person name="Lapebie P."/>
            <person name="Barreau C."/>
            <person name="Houliston E."/>
        </authorList>
    </citation>
    <scope>NUCLEOTIDE SEQUENCE</scope>
</reference>
<feature type="compositionally biased region" description="Polar residues" evidence="9">
    <location>
        <begin position="156"/>
        <end position="172"/>
    </location>
</feature>
<organism evidence="11">
    <name type="scientific">Clytia hemisphaerica</name>
    <dbReference type="NCBI Taxonomy" id="252671"/>
    <lineage>
        <taxon>Eukaryota</taxon>
        <taxon>Metazoa</taxon>
        <taxon>Cnidaria</taxon>
        <taxon>Hydrozoa</taxon>
        <taxon>Hydroidolina</taxon>
        <taxon>Leptothecata</taxon>
        <taxon>Obeliida</taxon>
        <taxon>Clytiidae</taxon>
        <taxon>Clytia</taxon>
    </lineage>
</organism>
<reference evidence="12" key="2">
    <citation type="submission" date="2021-01" db="UniProtKB">
        <authorList>
            <consortium name="EnsemblMetazoa"/>
        </authorList>
    </citation>
    <scope>IDENTIFICATION</scope>
</reference>
<dbReference type="EnsemblMetazoa" id="CLYHEMT001415.1">
    <property type="protein sequence ID" value="CLYHEMP001415.1"/>
    <property type="gene ID" value="CLYHEMG001415"/>
</dbReference>
<dbReference type="InterPro" id="IPR009057">
    <property type="entry name" value="Homeodomain-like_sf"/>
</dbReference>
<accession>A0A0P0EI06</accession>
<evidence type="ECO:0000313" key="12">
    <source>
        <dbReference type="EnsemblMetazoa" id="CLYHEMP001415.1"/>
    </source>
</evidence>
<dbReference type="PANTHER" id="PTHR45793">
    <property type="entry name" value="HOMEOBOX PROTEIN"/>
    <property type="match status" value="1"/>
</dbReference>
<protein>
    <submittedName>
        <fullName evidence="12">Homeobox domain-containing protein</fullName>
    </submittedName>
    <submittedName>
        <fullName evidence="11">Otx-related-2</fullName>
    </submittedName>
</protein>
<sequence>MAWPSPYNGIPSYSPMPPNCIGFPYHPSGVNVHYPLAPSCGVFPRKQRRERTTFTKSQLEILEDLFAKTHYPDIFMREEAARKINLPESRVQVWFKNRRAKHRQKAKQDKEKTSKKTSNSTSSDTSELSKTGSISPAPSISPKVSNIVASPPESPSYKTTISTPSSNMNSIWSPAKNPSPYEAPRTVSPILSPCAGGGGSNPGSGGGSSYNQSSSSLYTHTPYNMSHTRNDYPQYGTMPFSTSVGGHSNHNSSDIMDFPNEYHPQQSAPWYSSM</sequence>
<dbReference type="Proteomes" id="UP000594262">
    <property type="component" value="Unplaced"/>
</dbReference>
<feature type="compositionally biased region" description="Gly residues" evidence="9">
    <location>
        <begin position="195"/>
        <end position="208"/>
    </location>
</feature>
<evidence type="ECO:0000256" key="1">
    <source>
        <dbReference type="ARBA" id="ARBA00004123"/>
    </source>
</evidence>
<evidence type="ECO:0000256" key="9">
    <source>
        <dbReference type="SAM" id="MobiDB-lite"/>
    </source>
</evidence>
<dbReference type="GO" id="GO:0007399">
    <property type="term" value="P:nervous system development"/>
    <property type="evidence" value="ECO:0007669"/>
    <property type="project" value="UniProtKB-KW"/>
</dbReference>
<dbReference type="OrthoDB" id="6159439at2759"/>
<dbReference type="PROSITE" id="PS50071">
    <property type="entry name" value="HOMEOBOX_2"/>
    <property type="match status" value="1"/>
</dbReference>
<feature type="compositionally biased region" description="Low complexity" evidence="9">
    <location>
        <begin position="116"/>
        <end position="131"/>
    </location>
</feature>
<evidence type="ECO:0000259" key="10">
    <source>
        <dbReference type="PROSITE" id="PS50071"/>
    </source>
</evidence>
<evidence type="ECO:0000313" key="11">
    <source>
        <dbReference type="EMBL" id="ALJ33543.1"/>
    </source>
</evidence>
<dbReference type="SUPFAM" id="SSF46689">
    <property type="entry name" value="Homeodomain-like"/>
    <property type="match status" value="1"/>
</dbReference>
<dbReference type="Pfam" id="PF00046">
    <property type="entry name" value="Homeodomain"/>
    <property type="match status" value="1"/>
</dbReference>
<comment type="subcellular location">
    <subcellularLocation>
        <location evidence="1 7 8">Nucleus</location>
    </subcellularLocation>
</comment>
<evidence type="ECO:0000256" key="8">
    <source>
        <dbReference type="RuleBase" id="RU000682"/>
    </source>
</evidence>
<dbReference type="Gene3D" id="1.10.10.60">
    <property type="entry name" value="Homeodomain-like"/>
    <property type="match status" value="1"/>
</dbReference>
<keyword evidence="13" id="KW-1185">Reference proteome</keyword>